<keyword evidence="3" id="KW-1185">Reference proteome</keyword>
<evidence type="ECO:0000313" key="3">
    <source>
        <dbReference type="Proteomes" id="UP000652198"/>
    </source>
</evidence>
<gene>
    <name evidence="2" type="ORF">GNZ12_07995</name>
</gene>
<feature type="domain" description="Schlafen AlbA-2" evidence="1">
    <location>
        <begin position="24"/>
        <end position="104"/>
    </location>
</feature>
<protein>
    <recommendedName>
        <fullName evidence="1">Schlafen AlbA-2 domain-containing protein</fullName>
    </recommendedName>
</protein>
<sequence length="117" mass="12471">MPSSDLRRSLFETVSKLDGLTDRAKTELVTDVTAFANAGGGTIIYGVQEQQHNGQSLAAAISPVTDTHVTQDRLRDIIHSNTDPALRGFSITPIAANGGTVYLMVTWLLVLESVSAS</sequence>
<dbReference type="Proteomes" id="UP000652198">
    <property type="component" value="Unassembled WGS sequence"/>
</dbReference>
<accession>A0ABX2BN74</accession>
<dbReference type="EMBL" id="WOEY01000029">
    <property type="protein sequence ID" value="NPT41258.1"/>
    <property type="molecule type" value="Genomic_DNA"/>
</dbReference>
<dbReference type="InterPro" id="IPR038461">
    <property type="entry name" value="Schlafen_AlbA_2_dom_sf"/>
</dbReference>
<comment type="caution">
    <text evidence="2">The sequence shown here is derived from an EMBL/GenBank/DDBJ whole genome shotgun (WGS) entry which is preliminary data.</text>
</comment>
<dbReference type="InterPro" id="IPR007421">
    <property type="entry name" value="Schlafen_AlbA_2_dom"/>
</dbReference>
<evidence type="ECO:0000259" key="1">
    <source>
        <dbReference type="Pfam" id="PF04326"/>
    </source>
</evidence>
<proteinExistence type="predicted"/>
<name>A0ABX2BN74_9BURK</name>
<dbReference type="RefSeq" id="WP_172309857.1">
    <property type="nucleotide sequence ID" value="NZ_WOEY01000029.1"/>
</dbReference>
<evidence type="ECO:0000313" key="2">
    <source>
        <dbReference type="EMBL" id="NPT41258.1"/>
    </source>
</evidence>
<organism evidence="2 3">
    <name type="scientific">Paraburkholderia solitsugae</name>
    <dbReference type="NCBI Taxonomy" id="2675748"/>
    <lineage>
        <taxon>Bacteria</taxon>
        <taxon>Pseudomonadati</taxon>
        <taxon>Pseudomonadota</taxon>
        <taxon>Betaproteobacteria</taxon>
        <taxon>Burkholderiales</taxon>
        <taxon>Burkholderiaceae</taxon>
        <taxon>Paraburkholderia</taxon>
    </lineage>
</organism>
<dbReference type="Pfam" id="PF04326">
    <property type="entry name" value="SLFN_AlbA_2"/>
    <property type="match status" value="1"/>
</dbReference>
<dbReference type="Gene3D" id="3.30.950.30">
    <property type="entry name" value="Schlafen, AAA domain"/>
    <property type="match status" value="1"/>
</dbReference>
<reference evidence="2 3" key="1">
    <citation type="submission" date="2019-11" db="EMBL/GenBank/DDBJ databases">
        <title>Metabolism of dissolved organic matter in forest soils.</title>
        <authorList>
            <person name="Cyle K.T."/>
            <person name="Wilhelm R.C."/>
            <person name="Martinez C.E."/>
        </authorList>
    </citation>
    <scope>NUCLEOTIDE SEQUENCE [LARGE SCALE GENOMIC DNA]</scope>
    <source>
        <strain evidence="2 3">1N</strain>
    </source>
</reference>